<keyword evidence="2" id="KW-1185">Reference proteome</keyword>
<evidence type="ECO:0000313" key="2">
    <source>
        <dbReference type="Proteomes" id="UP000245880"/>
    </source>
</evidence>
<dbReference type="EMBL" id="QGDT01000003">
    <property type="protein sequence ID" value="PWJ58929.1"/>
    <property type="molecule type" value="Genomic_DNA"/>
</dbReference>
<protein>
    <submittedName>
        <fullName evidence="1">Uncharacterized protein</fullName>
    </submittedName>
</protein>
<dbReference type="RefSeq" id="WP_109673849.1">
    <property type="nucleotide sequence ID" value="NZ_QGDT01000003.1"/>
</dbReference>
<organism evidence="1 2">
    <name type="scientific">Dyadobacter jejuensis</name>
    <dbReference type="NCBI Taxonomy" id="1082580"/>
    <lineage>
        <taxon>Bacteria</taxon>
        <taxon>Pseudomonadati</taxon>
        <taxon>Bacteroidota</taxon>
        <taxon>Cytophagia</taxon>
        <taxon>Cytophagales</taxon>
        <taxon>Spirosomataceae</taxon>
        <taxon>Dyadobacter</taxon>
    </lineage>
</organism>
<dbReference type="Proteomes" id="UP000245880">
    <property type="component" value="Unassembled WGS sequence"/>
</dbReference>
<accession>A0A316ANP0</accession>
<reference evidence="1 2" key="1">
    <citation type="submission" date="2018-03" db="EMBL/GenBank/DDBJ databases">
        <title>Genomic Encyclopedia of Archaeal and Bacterial Type Strains, Phase II (KMG-II): from individual species to whole genera.</title>
        <authorList>
            <person name="Goeker M."/>
        </authorList>
    </citation>
    <scope>NUCLEOTIDE SEQUENCE [LARGE SCALE GENOMIC DNA]</scope>
    <source>
        <strain evidence="1 2">DSM 100346</strain>
    </source>
</reference>
<name>A0A316ANP0_9BACT</name>
<dbReference type="OrthoDB" id="943693at2"/>
<proteinExistence type="predicted"/>
<comment type="caution">
    <text evidence="1">The sequence shown here is derived from an EMBL/GenBank/DDBJ whole genome shotgun (WGS) entry which is preliminary data.</text>
</comment>
<evidence type="ECO:0000313" key="1">
    <source>
        <dbReference type="EMBL" id="PWJ58929.1"/>
    </source>
</evidence>
<sequence length="298" mass="33580">MLTVTDEIAHWARELPNCRIEKLPLFNGLIAPLILEHPSKPPVLVAIVSLQAWQNAPNGRQDLRCYYIQYIQAHRNRYGAAVLLWEDQWRGKKSIVQSRLRGLIGLSETLPGRLTQVRRVDKATSKQFLNNHHLQGATMSKYQFGLYLPKQYFRVLNPSLQMVTGDSEELLVSVATFSHVRVFKKKGRPYRSFELIRFANLIDHTVVGGLSKLIKAFSLEVHADDLMTYADLDWSDGSGYERLGFAPISCSPAVSFSIGAPQWQRVALSPTSQPVDGNTEIWNQGSVKLVKSFDASPC</sequence>
<gene>
    <name evidence="1" type="ORF">CLV98_103300</name>
</gene>
<dbReference type="AlphaFoldDB" id="A0A316ANP0"/>